<dbReference type="AlphaFoldDB" id="A0A8T5YLT8"/>
<evidence type="ECO:0000313" key="1">
    <source>
        <dbReference type="EMBL" id="MWL01237.1"/>
    </source>
</evidence>
<proteinExistence type="predicted"/>
<accession>A0A8T5YLT8</accession>
<feature type="non-terminal residue" evidence="1">
    <location>
        <position position="1"/>
    </location>
</feature>
<organism evidence="1 3">
    <name type="scientific">Escherichia coli</name>
    <dbReference type="NCBI Taxonomy" id="562"/>
    <lineage>
        <taxon>Bacteria</taxon>
        <taxon>Pseudomonadati</taxon>
        <taxon>Pseudomonadota</taxon>
        <taxon>Gammaproteobacteria</taxon>
        <taxon>Enterobacterales</taxon>
        <taxon>Enterobacteriaceae</taxon>
        <taxon>Escherichia</taxon>
    </lineage>
</organism>
<evidence type="ECO:0000313" key="3">
    <source>
        <dbReference type="Proteomes" id="UP000462271"/>
    </source>
</evidence>
<protein>
    <submittedName>
        <fullName evidence="1">Nucleoside triphosphatase NudI</fullName>
    </submittedName>
</protein>
<dbReference type="EMBL" id="WTML01000457">
    <property type="protein sequence ID" value="MWL01240.1"/>
    <property type="molecule type" value="Genomic_DNA"/>
</dbReference>
<evidence type="ECO:0000313" key="2">
    <source>
        <dbReference type="EMBL" id="MWL01240.1"/>
    </source>
</evidence>
<dbReference type="Proteomes" id="UP000462271">
    <property type="component" value="Unassembled WGS sequence"/>
</dbReference>
<dbReference type="EMBL" id="WTML01000456">
    <property type="protein sequence ID" value="MWL01237.1"/>
    <property type="molecule type" value="Genomic_DNA"/>
</dbReference>
<reference evidence="1 3" key="1">
    <citation type="submission" date="2019-12" db="EMBL/GenBank/DDBJ databases">
        <title>Enteriobacteria Tanzani isolates_10432.</title>
        <authorList>
            <person name="Subbiah M."/>
            <person name="Call D."/>
        </authorList>
    </citation>
    <scope>NUCLEOTIDE SEQUENCE [LARGE SCALE GENOMIC DNA]</scope>
    <source>
        <strain evidence="1 3">10432wG8</strain>
    </source>
</reference>
<comment type="caution">
    <text evidence="1">The sequence shown here is derived from an EMBL/GenBank/DDBJ whole genome shotgun (WGS) entry which is preliminary data.</text>
</comment>
<gene>
    <name evidence="1" type="ORF">GQM21_29665</name>
    <name evidence="2" type="ORF">GQM21_29680</name>
</gene>
<name>A0A8T5YLT8_ECOLX</name>
<sequence>EFQDYAWVKPEDLVHYDLNVATRKTLRLKGLL</sequence>